<dbReference type="InterPro" id="IPR028994">
    <property type="entry name" value="Integrin_alpha_N"/>
</dbReference>
<dbReference type="PRINTS" id="PR01185">
    <property type="entry name" value="INTEGRINA"/>
</dbReference>
<dbReference type="InterPro" id="IPR013517">
    <property type="entry name" value="FG-GAP"/>
</dbReference>
<reference evidence="5 6" key="1">
    <citation type="journal article" date="2018" name="ISME J.">
        <title>A methanotrophic archaeon couples anaerobic oxidation of methane to Fe(III) reduction.</title>
        <authorList>
            <person name="Cai C."/>
            <person name="Leu A.O."/>
            <person name="Xie G.J."/>
            <person name="Guo J."/>
            <person name="Feng Y."/>
            <person name="Zhao J.X."/>
            <person name="Tyson G.W."/>
            <person name="Yuan Z."/>
            <person name="Hu S."/>
        </authorList>
    </citation>
    <scope>NUCLEOTIDE SEQUENCE [LARGE SCALE GENOMIC DNA]</scope>
    <source>
        <strain evidence="5">FeB_12</strain>
    </source>
</reference>
<dbReference type="Gene3D" id="2.130.10.130">
    <property type="entry name" value="Integrin alpha, N-terminal"/>
    <property type="match status" value="3"/>
</dbReference>
<protein>
    <recommendedName>
        <fullName evidence="7">Secretion system C-terminal sorting domain-containing protein</fullName>
    </recommendedName>
</protein>
<name>A0A855X2S6_9BACT</name>
<dbReference type="SMART" id="SM00191">
    <property type="entry name" value="Int_alpha"/>
    <property type="match status" value="4"/>
</dbReference>
<feature type="compositionally biased region" description="Basic and acidic residues" evidence="4">
    <location>
        <begin position="438"/>
        <end position="451"/>
    </location>
</feature>
<keyword evidence="3" id="KW-0325">Glycoprotein</keyword>
<feature type="region of interest" description="Disordered" evidence="4">
    <location>
        <begin position="438"/>
        <end position="459"/>
    </location>
</feature>
<dbReference type="AlphaFoldDB" id="A0A855X2S6"/>
<keyword evidence="1" id="KW-0732">Signal</keyword>
<evidence type="ECO:0000256" key="3">
    <source>
        <dbReference type="ARBA" id="ARBA00023180"/>
    </source>
</evidence>
<dbReference type="EMBL" id="PQAP01000081">
    <property type="protein sequence ID" value="PWB72545.1"/>
    <property type="molecule type" value="Genomic_DNA"/>
</dbReference>
<evidence type="ECO:0000313" key="5">
    <source>
        <dbReference type="EMBL" id="PWB72545.1"/>
    </source>
</evidence>
<gene>
    <name evidence="5" type="ORF">C3F09_06485</name>
</gene>
<evidence type="ECO:0008006" key="7">
    <source>
        <dbReference type="Google" id="ProtNLM"/>
    </source>
</evidence>
<dbReference type="InterPro" id="IPR013519">
    <property type="entry name" value="Int_alpha_beta-p"/>
</dbReference>
<evidence type="ECO:0000256" key="4">
    <source>
        <dbReference type="SAM" id="MobiDB-lite"/>
    </source>
</evidence>
<accession>A0A855X2S6</accession>
<keyword evidence="2" id="KW-0677">Repeat</keyword>
<dbReference type="GO" id="GO:0008305">
    <property type="term" value="C:integrin complex"/>
    <property type="evidence" value="ECO:0007669"/>
    <property type="project" value="InterPro"/>
</dbReference>
<proteinExistence type="predicted"/>
<dbReference type="Pfam" id="PF13517">
    <property type="entry name" value="FG-GAP_3"/>
    <property type="match status" value="1"/>
</dbReference>
<evidence type="ECO:0000256" key="2">
    <source>
        <dbReference type="ARBA" id="ARBA00022737"/>
    </source>
</evidence>
<comment type="caution">
    <text evidence="5">The sequence shown here is derived from an EMBL/GenBank/DDBJ whole genome shotgun (WGS) entry which is preliminary data.</text>
</comment>
<dbReference type="InterPro" id="IPR026444">
    <property type="entry name" value="Secre_tail"/>
</dbReference>
<organism evidence="5 6">
    <name type="scientific">candidate division GN15 bacterium</name>
    <dbReference type="NCBI Taxonomy" id="2072418"/>
    <lineage>
        <taxon>Bacteria</taxon>
        <taxon>candidate division GN15</taxon>
    </lineage>
</organism>
<dbReference type="NCBIfam" id="TIGR04183">
    <property type="entry name" value="Por_Secre_tail"/>
    <property type="match status" value="1"/>
</dbReference>
<sequence length="534" mass="58119">MRFHMICEFDATQGKWYRAAALLCGLGMIMCLGVESAQAATPRRIGIIHSDTVNSLFGRTIVPLRREGTNHSDLIILNGRRANYLYRGGINFDTLPYLRFDSTWYPSEIGDVNGDGFDDIGVDGLFQGKEKLTIYYGGDMLDTVPDLRLGLDTLVATGIPAVNCGDIDGDGRIDLASSTVPAYDRVSIFSLGPVPDTVQKYMLRPIGISPTVYACFGQTDAGGIAAGDFNGDGRRDLAVGLTFRAQAYRNGEVWVYYGGSDFDTVPDLRIVRPGQNQDYYAMFGSQVVCPGDLNGDGYDDLVVAAAPSPDSTVFIYYGGAHGLDSLPGFSFYAHVSEIRAAGDLNGDGYADIIMSYPSPYVGGYVALYYGGPAMTGRPDLIINPSSDSFPSYTAGFGRGATGVGDFDGDSINDFAFALYDSDTRGHVYIYSGTRPTEVEVRPEGGEPRENTLESNTPNPFNATTRIQFSVMRRTKVRIEIIDILGRTMSVLIDRPLDVGRYSVDWNADGKPSGVYFCVLETDGMRLVRKMVLLK</sequence>
<dbReference type="InterPro" id="IPR000413">
    <property type="entry name" value="Integrin_alpha"/>
</dbReference>
<evidence type="ECO:0000256" key="1">
    <source>
        <dbReference type="ARBA" id="ARBA00022729"/>
    </source>
</evidence>
<evidence type="ECO:0000313" key="6">
    <source>
        <dbReference type="Proteomes" id="UP000250918"/>
    </source>
</evidence>
<dbReference type="Proteomes" id="UP000250918">
    <property type="component" value="Unassembled WGS sequence"/>
</dbReference>
<dbReference type="Pfam" id="PF01839">
    <property type="entry name" value="FG-GAP"/>
    <property type="match status" value="1"/>
</dbReference>
<dbReference type="SUPFAM" id="SSF69318">
    <property type="entry name" value="Integrin alpha N-terminal domain"/>
    <property type="match status" value="1"/>
</dbReference>
<dbReference type="PANTHER" id="PTHR46580">
    <property type="entry name" value="SENSOR KINASE-RELATED"/>
    <property type="match status" value="1"/>
</dbReference>
<dbReference type="GO" id="GO:0007155">
    <property type="term" value="P:cell adhesion"/>
    <property type="evidence" value="ECO:0007669"/>
    <property type="project" value="InterPro"/>
</dbReference>